<dbReference type="GO" id="GO:0005737">
    <property type="term" value="C:cytoplasm"/>
    <property type="evidence" value="ECO:0007669"/>
    <property type="project" value="InterPro"/>
</dbReference>
<name>A0AAJ1ML40_9SPIO</name>
<keyword evidence="4" id="KW-0456">Lyase</keyword>
<dbReference type="GO" id="GO:0004139">
    <property type="term" value="F:deoxyribose-phosphate aldolase activity"/>
    <property type="evidence" value="ECO:0007669"/>
    <property type="project" value="UniProtKB-UniRule"/>
</dbReference>
<reference evidence="4 5" key="1">
    <citation type="submission" date="2022-12" db="EMBL/GenBank/DDBJ databases">
        <title>Metagenome assembled genome from gulf of manar.</title>
        <authorList>
            <person name="Kohli P."/>
            <person name="Pk S."/>
            <person name="Venkata Ramana C."/>
            <person name="Sasikala C."/>
        </authorList>
    </citation>
    <scope>NUCLEOTIDE SEQUENCE [LARGE SCALE GENOMIC DNA]</scope>
    <source>
        <strain evidence="4">JB008</strain>
    </source>
</reference>
<evidence type="ECO:0000256" key="2">
    <source>
        <dbReference type="ARBA" id="ARBA00023270"/>
    </source>
</evidence>
<dbReference type="EC" id="4.1.2.4" evidence="3"/>
<dbReference type="InterPro" id="IPR011343">
    <property type="entry name" value="DeoC"/>
</dbReference>
<dbReference type="PANTHER" id="PTHR10889:SF1">
    <property type="entry name" value="DEOXYRIBOSE-PHOSPHATE ALDOLASE"/>
    <property type="match status" value="1"/>
</dbReference>
<comment type="caution">
    <text evidence="4">The sequence shown here is derived from an EMBL/GenBank/DDBJ whole genome shotgun (WGS) entry which is preliminary data.</text>
</comment>
<accession>A0AAJ1ML40</accession>
<dbReference type="AlphaFoldDB" id="A0AAJ1ML40"/>
<evidence type="ECO:0000256" key="1">
    <source>
        <dbReference type="ARBA" id="ARBA00022490"/>
    </source>
</evidence>
<dbReference type="EMBL" id="JAQQAL010000049">
    <property type="protein sequence ID" value="MDC7228467.1"/>
    <property type="molecule type" value="Genomic_DNA"/>
</dbReference>
<protein>
    <recommendedName>
        <fullName evidence="3">Deoxyribose-phosphate aldolase</fullName>
        <ecNumber evidence="3">4.1.2.4</ecNumber>
    </recommendedName>
</protein>
<gene>
    <name evidence="4" type="primary">deoC</name>
    <name evidence="4" type="ORF">PQJ61_17025</name>
</gene>
<dbReference type="SUPFAM" id="SSF51569">
    <property type="entry name" value="Aldolase"/>
    <property type="match status" value="1"/>
</dbReference>
<dbReference type="GO" id="GO:0016052">
    <property type="term" value="P:carbohydrate catabolic process"/>
    <property type="evidence" value="ECO:0007669"/>
    <property type="project" value="TreeGrafter"/>
</dbReference>
<sequence>MNAYKAARKIDISAVRTHHGKEDIDEIVRLGKKYNFINVHALPCWTSYLAQQLKDFPEILVGSPVGFPGGAHKTETKIFEAKQLVADGVQEMDLVMNIGKLRSAEYNYIINEIKEVNTIAGEIPLKVIIEINALNNDEMKKACELVIEGGADFIKTGTGWIPGDANLERIETIMNFIGDSIKLKAAGGVRTREEFIHLDSLGIHRFGINIKSAIEIVESFPAK</sequence>
<dbReference type="Proteomes" id="UP001221217">
    <property type="component" value="Unassembled WGS sequence"/>
</dbReference>
<keyword evidence="1" id="KW-0963">Cytoplasm</keyword>
<dbReference type="PIRSF" id="PIRSF001357">
    <property type="entry name" value="DeoC"/>
    <property type="match status" value="1"/>
</dbReference>
<organism evidence="4 5">
    <name type="scientific">Candidatus Thalassospirochaeta sargassi</name>
    <dbReference type="NCBI Taxonomy" id="3119039"/>
    <lineage>
        <taxon>Bacteria</taxon>
        <taxon>Pseudomonadati</taxon>
        <taxon>Spirochaetota</taxon>
        <taxon>Spirochaetia</taxon>
        <taxon>Spirochaetales</taxon>
        <taxon>Spirochaetaceae</taxon>
        <taxon>Candidatus Thalassospirochaeta</taxon>
    </lineage>
</organism>
<dbReference type="NCBIfam" id="TIGR00126">
    <property type="entry name" value="deoC"/>
    <property type="match status" value="1"/>
</dbReference>
<dbReference type="InterPro" id="IPR002915">
    <property type="entry name" value="DeoC/FbaB/LacD_aldolase"/>
</dbReference>
<evidence type="ECO:0000313" key="4">
    <source>
        <dbReference type="EMBL" id="MDC7228467.1"/>
    </source>
</evidence>
<evidence type="ECO:0000313" key="5">
    <source>
        <dbReference type="Proteomes" id="UP001221217"/>
    </source>
</evidence>
<dbReference type="Pfam" id="PF01791">
    <property type="entry name" value="DeoC"/>
    <property type="match status" value="1"/>
</dbReference>
<dbReference type="Gene3D" id="3.20.20.70">
    <property type="entry name" value="Aldolase class I"/>
    <property type="match status" value="1"/>
</dbReference>
<dbReference type="SMART" id="SM01133">
    <property type="entry name" value="DeoC"/>
    <property type="match status" value="1"/>
</dbReference>
<dbReference type="GO" id="GO:0009264">
    <property type="term" value="P:deoxyribonucleotide catabolic process"/>
    <property type="evidence" value="ECO:0007669"/>
    <property type="project" value="UniProtKB-UniRule"/>
</dbReference>
<dbReference type="PANTHER" id="PTHR10889">
    <property type="entry name" value="DEOXYRIBOSE-PHOSPHATE ALDOLASE"/>
    <property type="match status" value="1"/>
</dbReference>
<dbReference type="CDD" id="cd00959">
    <property type="entry name" value="DeoC"/>
    <property type="match status" value="1"/>
</dbReference>
<keyword evidence="2" id="KW-0704">Schiff base</keyword>
<proteinExistence type="predicted"/>
<dbReference type="InterPro" id="IPR013785">
    <property type="entry name" value="Aldolase_TIM"/>
</dbReference>
<evidence type="ECO:0000256" key="3">
    <source>
        <dbReference type="NCBIfam" id="TIGR00126"/>
    </source>
</evidence>